<feature type="compositionally biased region" description="Polar residues" evidence="1">
    <location>
        <begin position="104"/>
        <end position="117"/>
    </location>
</feature>
<dbReference type="EMBL" id="UINC01126052">
    <property type="protein sequence ID" value="SVD04293.1"/>
    <property type="molecule type" value="Genomic_DNA"/>
</dbReference>
<feature type="region of interest" description="Disordered" evidence="1">
    <location>
        <begin position="1"/>
        <end position="134"/>
    </location>
</feature>
<feature type="non-terminal residue" evidence="2">
    <location>
        <position position="192"/>
    </location>
</feature>
<feature type="region of interest" description="Disordered" evidence="1">
    <location>
        <begin position="147"/>
        <end position="192"/>
    </location>
</feature>
<sequence length="192" mass="21126">MEATLQSSKPATTQDAVLGMVSTARSQEDGGQFDKVFEKASQKLKSEDHDSSSRTEEEEDKVKKETKPTHKKLNDTEATEGLAGLVRANEVQSESGKKVVKLETGQNQQVANETTVKPQLKQKKSKENTSTTEAVKAEVALKKQQKRAAAQKRFQAKEHNTAMKADHAKADQIREQNGPIKAQQVQQSNATP</sequence>
<gene>
    <name evidence="2" type="ORF">METZ01_LOCUS357147</name>
</gene>
<dbReference type="AlphaFoldDB" id="A0A382S364"/>
<feature type="compositionally biased region" description="Basic and acidic residues" evidence="1">
    <location>
        <begin position="155"/>
        <end position="174"/>
    </location>
</feature>
<protein>
    <submittedName>
        <fullName evidence="2">Uncharacterized protein</fullName>
    </submittedName>
</protein>
<accession>A0A382S364</accession>
<evidence type="ECO:0000313" key="2">
    <source>
        <dbReference type="EMBL" id="SVD04293.1"/>
    </source>
</evidence>
<feature type="compositionally biased region" description="Basic and acidic residues" evidence="1">
    <location>
        <begin position="35"/>
        <end position="75"/>
    </location>
</feature>
<evidence type="ECO:0000256" key="1">
    <source>
        <dbReference type="SAM" id="MobiDB-lite"/>
    </source>
</evidence>
<feature type="compositionally biased region" description="Polar residues" evidence="1">
    <location>
        <begin position="1"/>
        <end position="15"/>
    </location>
</feature>
<reference evidence="2" key="1">
    <citation type="submission" date="2018-05" db="EMBL/GenBank/DDBJ databases">
        <authorList>
            <person name="Lanie J.A."/>
            <person name="Ng W.-L."/>
            <person name="Kazmierczak K.M."/>
            <person name="Andrzejewski T.M."/>
            <person name="Davidsen T.M."/>
            <person name="Wayne K.J."/>
            <person name="Tettelin H."/>
            <person name="Glass J.I."/>
            <person name="Rusch D."/>
            <person name="Podicherti R."/>
            <person name="Tsui H.-C.T."/>
            <person name="Winkler M.E."/>
        </authorList>
    </citation>
    <scope>NUCLEOTIDE SEQUENCE</scope>
</reference>
<feature type="compositionally biased region" description="Polar residues" evidence="1">
    <location>
        <begin position="183"/>
        <end position="192"/>
    </location>
</feature>
<name>A0A382S364_9ZZZZ</name>
<proteinExistence type="predicted"/>
<organism evidence="2">
    <name type="scientific">marine metagenome</name>
    <dbReference type="NCBI Taxonomy" id="408172"/>
    <lineage>
        <taxon>unclassified sequences</taxon>
        <taxon>metagenomes</taxon>
        <taxon>ecological metagenomes</taxon>
    </lineage>
</organism>